<dbReference type="GO" id="GO:0015421">
    <property type="term" value="F:ABC-type oligopeptide transporter activity"/>
    <property type="evidence" value="ECO:0007669"/>
    <property type="project" value="TreeGrafter"/>
</dbReference>
<dbReference type="PANTHER" id="PTHR43394">
    <property type="entry name" value="ATP-DEPENDENT PERMEASE MDL1, MITOCHONDRIAL"/>
    <property type="match status" value="1"/>
</dbReference>
<feature type="domain" description="ABC transmembrane type-1" evidence="10">
    <location>
        <begin position="42"/>
        <end position="340"/>
    </location>
</feature>
<dbReference type="Pfam" id="PF00005">
    <property type="entry name" value="ABC_tran"/>
    <property type="match status" value="1"/>
</dbReference>
<dbReference type="AlphaFoldDB" id="V5BSR2"/>
<dbReference type="PROSITE" id="PS00211">
    <property type="entry name" value="ABC_TRANSPORTER_1"/>
    <property type="match status" value="1"/>
</dbReference>
<name>V5BSR2_9GAMM</name>
<sequence>MFKISEKTNNQDALKAKPIKKQRSAFSRVVTAHLRRVRKDIFFASFCIIGSTLTTLIIPWPMKLIFDNVLSDKALPDFLMPFQGYLTSGSTKTLLILCGSMIAIALVRGFFAYYQLFLTSRIGYLLVYVLRGELFNHLQRLSLSFHHKTRTGELLNKLTSDTNNLKDVFADSALTFTTHILTVIGMLAIMFNLNVQLGLIVLISFPILFFAIYFIYSRVKYSARNQRHNESRLASRVAEILGAVPLIQAYGTEDFEHERFEADSSRSMKESIRTSRMEAAATRLVEIISAFGTAIVVLFGCIQAVAGKMTPGDVLIFASYMSQIYQPIRQITRLSTRFSRASVSIERINSILETEPEIQDAPDAIKVNRLSGDIAFDNVTFSYVDGKKILDDVSFRIMPGERVALVGASGAGKSTIANLIIRLYDPQKGAVLIDRQNINQYERASLRQEIGVVLQDPVLFGTSIKENIAYGKSDATQEEIELAAKQVHAHDFIMNLPDGYDTLMAESGNTLSGGQRQRISLARALIRQASILIMDEPTSAVDAESQALIRDAMARLQQGRTILLIAHQFHTIRDFDRILVLKNGKIIEEGSHNKLMQLGGYYHELYRLQHGIRMVS</sequence>
<dbReference type="PATRIC" id="fig|1116472.3.peg.3741"/>
<dbReference type="CDD" id="cd03254">
    <property type="entry name" value="ABCC_Glucan_exporter_like"/>
    <property type="match status" value="1"/>
</dbReference>
<evidence type="ECO:0000256" key="3">
    <source>
        <dbReference type="ARBA" id="ARBA00022692"/>
    </source>
</evidence>
<feature type="transmembrane region" description="Helical" evidence="8">
    <location>
        <begin position="197"/>
        <end position="216"/>
    </location>
</feature>
<dbReference type="InterPro" id="IPR003439">
    <property type="entry name" value="ABC_transporter-like_ATP-bd"/>
</dbReference>
<dbReference type="InterPro" id="IPR003593">
    <property type="entry name" value="AAA+_ATPase"/>
</dbReference>
<dbReference type="SMART" id="SM00382">
    <property type="entry name" value="AAA"/>
    <property type="match status" value="1"/>
</dbReference>
<dbReference type="InterPro" id="IPR027417">
    <property type="entry name" value="P-loop_NTPase"/>
</dbReference>
<evidence type="ECO:0000256" key="8">
    <source>
        <dbReference type="SAM" id="Phobius"/>
    </source>
</evidence>
<comment type="caution">
    <text evidence="11">The sequence shown here is derived from an EMBL/GenBank/DDBJ whole genome shotgun (WGS) entry which is preliminary data.</text>
</comment>
<keyword evidence="3 8" id="KW-0812">Transmembrane</keyword>
<keyword evidence="7 8" id="KW-0472">Membrane</keyword>
<comment type="subcellular location">
    <subcellularLocation>
        <location evidence="1">Cell membrane</location>
        <topology evidence="1">Multi-pass membrane protein</topology>
    </subcellularLocation>
</comment>
<keyword evidence="4" id="KW-0547">Nucleotide-binding</keyword>
<keyword evidence="12" id="KW-1185">Reference proteome</keyword>
<evidence type="ECO:0000259" key="9">
    <source>
        <dbReference type="PROSITE" id="PS50893"/>
    </source>
</evidence>
<dbReference type="FunFam" id="3.40.50.300:FF:000287">
    <property type="entry name" value="Multidrug ABC transporter ATP-binding protein"/>
    <property type="match status" value="1"/>
</dbReference>
<dbReference type="GO" id="GO:0005524">
    <property type="term" value="F:ATP binding"/>
    <property type="evidence" value="ECO:0007669"/>
    <property type="project" value="UniProtKB-KW"/>
</dbReference>
<feature type="transmembrane region" description="Helical" evidence="8">
    <location>
        <begin position="41"/>
        <end position="62"/>
    </location>
</feature>
<dbReference type="Proteomes" id="UP000017842">
    <property type="component" value="Unassembled WGS sequence"/>
</dbReference>
<evidence type="ECO:0000256" key="4">
    <source>
        <dbReference type="ARBA" id="ARBA00022741"/>
    </source>
</evidence>
<dbReference type="eggNOG" id="COG1132">
    <property type="taxonomic scope" value="Bacteria"/>
</dbReference>
<gene>
    <name evidence="11" type="ORF">MGMO_162c00080</name>
</gene>
<dbReference type="PROSITE" id="PS50893">
    <property type="entry name" value="ABC_TRANSPORTER_2"/>
    <property type="match status" value="1"/>
</dbReference>
<evidence type="ECO:0000313" key="11">
    <source>
        <dbReference type="EMBL" id="ESS67578.1"/>
    </source>
</evidence>
<feature type="transmembrane region" description="Helical" evidence="8">
    <location>
        <begin position="284"/>
        <end position="306"/>
    </location>
</feature>
<dbReference type="SUPFAM" id="SSF90123">
    <property type="entry name" value="ABC transporter transmembrane region"/>
    <property type="match status" value="1"/>
</dbReference>
<dbReference type="InterPro" id="IPR011527">
    <property type="entry name" value="ABC1_TM_dom"/>
</dbReference>
<evidence type="ECO:0000256" key="2">
    <source>
        <dbReference type="ARBA" id="ARBA00022448"/>
    </source>
</evidence>
<evidence type="ECO:0000259" key="10">
    <source>
        <dbReference type="PROSITE" id="PS50929"/>
    </source>
</evidence>
<keyword evidence="5" id="KW-0067">ATP-binding</keyword>
<organism evidence="11 12">
    <name type="scientific">Methyloglobulus morosus KoM1</name>
    <dbReference type="NCBI Taxonomy" id="1116472"/>
    <lineage>
        <taxon>Bacteria</taxon>
        <taxon>Pseudomonadati</taxon>
        <taxon>Pseudomonadota</taxon>
        <taxon>Gammaproteobacteria</taxon>
        <taxon>Methylococcales</taxon>
        <taxon>Methylococcaceae</taxon>
        <taxon>Methyloglobulus</taxon>
    </lineage>
</organism>
<dbReference type="STRING" id="1116472.MGMO_162c00080"/>
<accession>V5BSR2</accession>
<dbReference type="InterPro" id="IPR017871">
    <property type="entry name" value="ABC_transporter-like_CS"/>
</dbReference>
<reference evidence="11 12" key="1">
    <citation type="journal article" date="2013" name="Genome Announc.">
        <title>Draft Genome Sequence of the Methanotrophic Gammaproteobacterium Methyloglobulus morosus DSM 22980 Strain KoM1.</title>
        <authorList>
            <person name="Poehlein A."/>
            <person name="Deutzmann J.S."/>
            <person name="Daniel R."/>
            <person name="Simeonova D.D."/>
        </authorList>
    </citation>
    <scope>NUCLEOTIDE SEQUENCE [LARGE SCALE GENOMIC DNA]</scope>
    <source>
        <strain evidence="11 12">KoM1</strain>
    </source>
</reference>
<evidence type="ECO:0000256" key="7">
    <source>
        <dbReference type="ARBA" id="ARBA00023136"/>
    </source>
</evidence>
<dbReference type="GO" id="GO:0016887">
    <property type="term" value="F:ATP hydrolysis activity"/>
    <property type="evidence" value="ECO:0007669"/>
    <property type="project" value="InterPro"/>
</dbReference>
<dbReference type="Gene3D" id="3.40.50.300">
    <property type="entry name" value="P-loop containing nucleotide triphosphate hydrolases"/>
    <property type="match status" value="1"/>
</dbReference>
<dbReference type="OrthoDB" id="9806127at2"/>
<dbReference type="SUPFAM" id="SSF52540">
    <property type="entry name" value="P-loop containing nucleoside triphosphate hydrolases"/>
    <property type="match status" value="1"/>
</dbReference>
<dbReference type="EMBL" id="AYLO01000148">
    <property type="protein sequence ID" value="ESS67578.1"/>
    <property type="molecule type" value="Genomic_DNA"/>
</dbReference>
<keyword evidence="6 8" id="KW-1133">Transmembrane helix</keyword>
<dbReference type="PROSITE" id="PS50929">
    <property type="entry name" value="ABC_TM1F"/>
    <property type="match status" value="1"/>
</dbReference>
<dbReference type="RefSeq" id="WP_023496351.1">
    <property type="nucleotide sequence ID" value="NZ_AYLO01000148.1"/>
</dbReference>
<dbReference type="Pfam" id="PF00664">
    <property type="entry name" value="ABC_membrane"/>
    <property type="match status" value="1"/>
</dbReference>
<protein>
    <submittedName>
        <fullName evidence="11">ABC-type multidrug transport system, ATPase and permease component</fullName>
    </submittedName>
</protein>
<evidence type="ECO:0000256" key="6">
    <source>
        <dbReference type="ARBA" id="ARBA00022989"/>
    </source>
</evidence>
<evidence type="ECO:0000313" key="12">
    <source>
        <dbReference type="Proteomes" id="UP000017842"/>
    </source>
</evidence>
<dbReference type="CDD" id="cd18564">
    <property type="entry name" value="ABC_6TM_exporter_like"/>
    <property type="match status" value="1"/>
</dbReference>
<dbReference type="Gene3D" id="1.20.1560.10">
    <property type="entry name" value="ABC transporter type 1, transmembrane domain"/>
    <property type="match status" value="1"/>
</dbReference>
<evidence type="ECO:0000256" key="5">
    <source>
        <dbReference type="ARBA" id="ARBA00022840"/>
    </source>
</evidence>
<dbReference type="GO" id="GO:0005886">
    <property type="term" value="C:plasma membrane"/>
    <property type="evidence" value="ECO:0007669"/>
    <property type="project" value="UniProtKB-SubCell"/>
</dbReference>
<feature type="domain" description="ABC transporter" evidence="9">
    <location>
        <begin position="374"/>
        <end position="608"/>
    </location>
</feature>
<dbReference type="InterPro" id="IPR039421">
    <property type="entry name" value="Type_1_exporter"/>
</dbReference>
<evidence type="ECO:0000256" key="1">
    <source>
        <dbReference type="ARBA" id="ARBA00004651"/>
    </source>
</evidence>
<feature type="transmembrane region" description="Helical" evidence="8">
    <location>
        <begin position="173"/>
        <end position="191"/>
    </location>
</feature>
<feature type="transmembrane region" description="Helical" evidence="8">
    <location>
        <begin position="94"/>
        <end position="114"/>
    </location>
</feature>
<keyword evidence="2" id="KW-0813">Transport</keyword>
<dbReference type="PANTHER" id="PTHR43394:SF1">
    <property type="entry name" value="ATP-BINDING CASSETTE SUB-FAMILY B MEMBER 10, MITOCHONDRIAL"/>
    <property type="match status" value="1"/>
</dbReference>
<dbReference type="InterPro" id="IPR036640">
    <property type="entry name" value="ABC1_TM_sf"/>
</dbReference>
<proteinExistence type="predicted"/>